<sequence length="176" mass="18921">MALRFGSTGFYSYYVHFANQAAGCIQQFNQNTYWGTLDCESYCRIFAARTSLSCELYGALSHPATACIVSAPLPYPRSSFSHNTTAFNSLSPAAPPPQIIPRVPRHSTHCQCSHAKKSQQERKGLSCTKPEGWFSITSTTSAAPSPPVASDTSAPSVGVPMLGVPAHITQLRPPAD</sequence>
<gene>
    <name evidence="1" type="ORF">XNOV1_A007119</name>
</gene>
<organism evidence="1 2">
    <name type="scientific">Xyrichtys novacula</name>
    <name type="common">Pearly razorfish</name>
    <name type="synonym">Hemipteronotus novacula</name>
    <dbReference type="NCBI Taxonomy" id="13765"/>
    <lineage>
        <taxon>Eukaryota</taxon>
        <taxon>Metazoa</taxon>
        <taxon>Chordata</taxon>
        <taxon>Craniata</taxon>
        <taxon>Vertebrata</taxon>
        <taxon>Euteleostomi</taxon>
        <taxon>Actinopterygii</taxon>
        <taxon>Neopterygii</taxon>
        <taxon>Teleostei</taxon>
        <taxon>Neoteleostei</taxon>
        <taxon>Acanthomorphata</taxon>
        <taxon>Eupercaria</taxon>
        <taxon>Labriformes</taxon>
        <taxon>Labridae</taxon>
        <taxon>Xyrichtys</taxon>
    </lineage>
</organism>
<evidence type="ECO:0000313" key="1">
    <source>
        <dbReference type="EMBL" id="CAJ1078364.1"/>
    </source>
</evidence>
<name>A0AAV1GZ97_XYRNO</name>
<reference evidence="1" key="1">
    <citation type="submission" date="2023-08" db="EMBL/GenBank/DDBJ databases">
        <authorList>
            <person name="Alioto T."/>
            <person name="Alioto T."/>
            <person name="Gomez Garrido J."/>
        </authorList>
    </citation>
    <scope>NUCLEOTIDE SEQUENCE</scope>
</reference>
<evidence type="ECO:0000313" key="2">
    <source>
        <dbReference type="Proteomes" id="UP001178508"/>
    </source>
</evidence>
<dbReference type="EMBL" id="OY660880">
    <property type="protein sequence ID" value="CAJ1078364.1"/>
    <property type="molecule type" value="Genomic_DNA"/>
</dbReference>
<protein>
    <submittedName>
        <fullName evidence="1">Leucine-rich repeat extensin 2</fullName>
    </submittedName>
</protein>
<dbReference type="Proteomes" id="UP001178508">
    <property type="component" value="Chromosome 17"/>
</dbReference>
<proteinExistence type="predicted"/>
<keyword evidence="2" id="KW-1185">Reference proteome</keyword>
<accession>A0AAV1GZ97</accession>
<dbReference type="AlphaFoldDB" id="A0AAV1GZ97"/>